<dbReference type="Pfam" id="PF10590">
    <property type="entry name" value="PNP_phzG_C"/>
    <property type="match status" value="1"/>
</dbReference>
<evidence type="ECO:0000256" key="2">
    <source>
        <dbReference type="ARBA" id="ARBA00007301"/>
    </source>
</evidence>
<keyword evidence="10" id="KW-1185">Reference proteome</keyword>
<dbReference type="NCBIfam" id="TIGR00558">
    <property type="entry name" value="pdxH"/>
    <property type="match status" value="1"/>
</dbReference>
<evidence type="ECO:0000313" key="10">
    <source>
        <dbReference type="Proteomes" id="UP000830055"/>
    </source>
</evidence>
<dbReference type="InterPro" id="IPR011576">
    <property type="entry name" value="Pyridox_Oxase_N"/>
</dbReference>
<proteinExistence type="inferred from homology"/>
<dbReference type="RefSeq" id="WP_284151526.1">
    <property type="nucleotide sequence ID" value="NZ_AP025516.1"/>
</dbReference>
<evidence type="ECO:0000259" key="7">
    <source>
        <dbReference type="Pfam" id="PF01243"/>
    </source>
</evidence>
<comment type="similarity">
    <text evidence="2">Belongs to the pyridoxamine 5'-phosphate oxidase family.</text>
</comment>
<dbReference type="InterPro" id="IPR000659">
    <property type="entry name" value="Pyridox_Oxase"/>
</dbReference>
<gene>
    <name evidence="9" type="primary">pdxH</name>
    <name evidence="9" type="ORF">DPPLL_25040</name>
</gene>
<dbReference type="Proteomes" id="UP000830055">
    <property type="component" value="Chromosome"/>
</dbReference>
<evidence type="ECO:0000256" key="6">
    <source>
        <dbReference type="NCBIfam" id="TIGR00558"/>
    </source>
</evidence>
<dbReference type="PANTHER" id="PTHR10851:SF0">
    <property type="entry name" value="PYRIDOXINE-5'-PHOSPHATE OXIDASE"/>
    <property type="match status" value="1"/>
</dbReference>
<accession>A0ABM7WB16</accession>
<dbReference type="PANTHER" id="PTHR10851">
    <property type="entry name" value="PYRIDOXINE-5-PHOSPHATE OXIDASE"/>
    <property type="match status" value="1"/>
</dbReference>
<evidence type="ECO:0000259" key="8">
    <source>
        <dbReference type="Pfam" id="PF10590"/>
    </source>
</evidence>
<evidence type="ECO:0000256" key="1">
    <source>
        <dbReference type="ARBA" id="ARBA00001917"/>
    </source>
</evidence>
<name>A0ABM7WB16_9BACT</name>
<dbReference type="PROSITE" id="PS01064">
    <property type="entry name" value="PYRIDOX_OXIDASE"/>
    <property type="match status" value="1"/>
</dbReference>
<feature type="domain" description="Pyridoxine 5'-phosphate oxidase dimerisation C-terminal" evidence="8">
    <location>
        <begin position="171"/>
        <end position="212"/>
    </location>
</feature>
<dbReference type="InterPro" id="IPR019576">
    <property type="entry name" value="Pyridoxamine_oxidase_dimer_C"/>
</dbReference>
<evidence type="ECO:0000313" key="9">
    <source>
        <dbReference type="EMBL" id="BDD88139.1"/>
    </source>
</evidence>
<keyword evidence="4" id="KW-0288">FMN</keyword>
<keyword evidence="5" id="KW-0560">Oxidoreductase</keyword>
<reference evidence="9 10" key="1">
    <citation type="submission" date="2022-01" db="EMBL/GenBank/DDBJ databases">
        <title>Desulfofustis limnae sp. nov., a novel mesophilic sulfate-reducing bacterium isolated from marsh soil.</title>
        <authorList>
            <person name="Watanabe M."/>
            <person name="Takahashi A."/>
            <person name="Kojima H."/>
            <person name="Fukui M."/>
        </authorList>
    </citation>
    <scope>NUCLEOTIDE SEQUENCE [LARGE SCALE GENOMIC DNA]</scope>
    <source>
        <strain evidence="9 10">PPLL</strain>
    </source>
</reference>
<evidence type="ECO:0000256" key="5">
    <source>
        <dbReference type="ARBA" id="ARBA00023002"/>
    </source>
</evidence>
<dbReference type="PIRSF" id="PIRSF000190">
    <property type="entry name" value="Pyd_amn-ph_oxd"/>
    <property type="match status" value="1"/>
</dbReference>
<dbReference type="EC" id="1.4.3.5" evidence="6"/>
<keyword evidence="3" id="KW-0285">Flavoprotein</keyword>
<dbReference type="InterPro" id="IPR012349">
    <property type="entry name" value="Split_barrel_FMN-bd"/>
</dbReference>
<dbReference type="SUPFAM" id="SSF50475">
    <property type="entry name" value="FMN-binding split barrel"/>
    <property type="match status" value="1"/>
</dbReference>
<feature type="domain" description="Pyridoxamine 5'-phosphate oxidase N-terminal" evidence="7">
    <location>
        <begin position="33"/>
        <end position="158"/>
    </location>
</feature>
<dbReference type="Gene3D" id="2.30.110.10">
    <property type="entry name" value="Electron Transport, Fmn-binding Protein, Chain A"/>
    <property type="match status" value="1"/>
</dbReference>
<dbReference type="InterPro" id="IPR019740">
    <property type="entry name" value="Pyridox_Oxase_CS"/>
</dbReference>
<protein>
    <recommendedName>
        <fullName evidence="6">Pyridoxamine 5'-phosphate oxidase</fullName>
        <ecNumber evidence="6">1.4.3.5</ecNumber>
    </recommendedName>
</protein>
<evidence type="ECO:0000256" key="3">
    <source>
        <dbReference type="ARBA" id="ARBA00022630"/>
    </source>
</evidence>
<dbReference type="HAMAP" id="MF_01629">
    <property type="entry name" value="PdxH"/>
    <property type="match status" value="1"/>
</dbReference>
<evidence type="ECO:0000256" key="4">
    <source>
        <dbReference type="ARBA" id="ARBA00022643"/>
    </source>
</evidence>
<dbReference type="EMBL" id="AP025516">
    <property type="protein sequence ID" value="BDD88139.1"/>
    <property type="molecule type" value="Genomic_DNA"/>
</dbReference>
<dbReference type="NCBIfam" id="NF004231">
    <property type="entry name" value="PRK05679.1"/>
    <property type="match status" value="1"/>
</dbReference>
<sequence>MDISQLRREFRTTGLHRADLDDDPVKQFAVWFEQARRTAIVDPNAMVLATVDAAGQPSQRTVLLKFFDQNGFVFFTNYGSRKAQEIGGNDRVSLLFPWIDLNRQVIVSGRAAKLSGAESARYFLSRPRDSQIAAWVSNQSRRLGSRQALMQKFAEMKQKFAAGEIPLPSFWGGFRVVASAVEFWQGRENRLHDRFLYRRLNDSDWSIERLMP</sequence>
<organism evidence="9 10">
    <name type="scientific">Desulfofustis limnaeus</name>
    <dbReference type="NCBI Taxonomy" id="2740163"/>
    <lineage>
        <taxon>Bacteria</taxon>
        <taxon>Pseudomonadati</taxon>
        <taxon>Thermodesulfobacteriota</taxon>
        <taxon>Desulfobulbia</taxon>
        <taxon>Desulfobulbales</taxon>
        <taxon>Desulfocapsaceae</taxon>
        <taxon>Desulfofustis</taxon>
    </lineage>
</organism>
<comment type="cofactor">
    <cofactor evidence="1">
        <name>FMN</name>
        <dbReference type="ChEBI" id="CHEBI:58210"/>
    </cofactor>
</comment>
<dbReference type="Pfam" id="PF01243">
    <property type="entry name" value="PNPOx_N"/>
    <property type="match status" value="1"/>
</dbReference>